<protein>
    <recommendedName>
        <fullName evidence="2">BSD domain-containing protein</fullName>
    </recommendedName>
</protein>
<dbReference type="Pfam" id="PF03909">
    <property type="entry name" value="BSD"/>
    <property type="match status" value="1"/>
</dbReference>
<evidence type="ECO:0000256" key="1">
    <source>
        <dbReference type="SAM" id="MobiDB-lite"/>
    </source>
</evidence>
<proteinExistence type="predicted"/>
<accession>G3BE61</accession>
<feature type="compositionally biased region" description="Acidic residues" evidence="1">
    <location>
        <begin position="294"/>
        <end position="315"/>
    </location>
</feature>
<dbReference type="GO" id="GO:0005737">
    <property type="term" value="C:cytoplasm"/>
    <property type="evidence" value="ECO:0007669"/>
    <property type="project" value="TreeGrafter"/>
</dbReference>
<dbReference type="OrthoDB" id="73788at2759"/>
<keyword evidence="4" id="KW-1185">Reference proteome</keyword>
<dbReference type="PANTHER" id="PTHR16019">
    <property type="entry name" value="SYNAPSE-ASSOCIATED PROTEIN"/>
    <property type="match status" value="1"/>
</dbReference>
<organism evidence="4">
    <name type="scientific">Candida tenuis (strain ATCC 10573 / BCRC 21748 / CBS 615 / JCM 9827 / NBRC 10315 / NRRL Y-1498 / VKM Y-70)</name>
    <name type="common">Yeast</name>
    <name type="synonym">Yamadazyma tenuis</name>
    <dbReference type="NCBI Taxonomy" id="590646"/>
    <lineage>
        <taxon>Eukaryota</taxon>
        <taxon>Fungi</taxon>
        <taxon>Dikarya</taxon>
        <taxon>Ascomycota</taxon>
        <taxon>Saccharomycotina</taxon>
        <taxon>Pichiomycetes</taxon>
        <taxon>Debaryomycetaceae</taxon>
        <taxon>Yamadazyma</taxon>
    </lineage>
</organism>
<dbReference type="InterPro" id="IPR005607">
    <property type="entry name" value="BSD_dom"/>
</dbReference>
<dbReference type="eggNOG" id="KOG2690">
    <property type="taxonomic scope" value="Eukaryota"/>
</dbReference>
<dbReference type="HOGENOM" id="CLU_774258_0_0_1"/>
<dbReference type="KEGG" id="cten:18248342"/>
<evidence type="ECO:0000259" key="2">
    <source>
        <dbReference type="PROSITE" id="PS50858"/>
    </source>
</evidence>
<dbReference type="Gene3D" id="1.10.3970.10">
    <property type="entry name" value="BSD domain"/>
    <property type="match status" value="1"/>
</dbReference>
<dbReference type="InterPro" id="IPR051494">
    <property type="entry name" value="BSD_domain-containing"/>
</dbReference>
<sequence length="344" mass="39273">MEFVDPVVAQEEVPQVEVSHDEGKTEKAVHQLEDEIDKAYGVVEKKFADLWTSAAKNAGDLQEKYKLEERRNDILKQLNAAKDNIDDRAKVSEHLAQVESQFKSLGEHVKDVNLPEFHIPDIDLKGLSNQANVYLDTLDNTLEQVEKQAGQYVKRFGSFLTGFVSVSNDDANTESTFQGEKETLFASPLSSNSAYGASRYDSDLFKLHTTPESFLNAKDDDRLKTFKVDDKTKEISELLEKYDSTLQVLMNKLVPVQIPYNTFWYRYFILQDELKEQDEARKKLLQAKGKSQEEGADDDEEDFTWDDDDEEEEAVDVASELKKSKEKAKKTAKVSENDGDDDWE</sequence>
<feature type="domain" description="BSD" evidence="2">
    <location>
        <begin position="222"/>
        <end position="275"/>
    </location>
</feature>
<dbReference type="RefSeq" id="XP_006689679.1">
    <property type="nucleotide sequence ID" value="XM_006689616.1"/>
</dbReference>
<dbReference type="Proteomes" id="UP000000707">
    <property type="component" value="Unassembled WGS sequence"/>
</dbReference>
<dbReference type="PROSITE" id="PS50858">
    <property type="entry name" value="BSD"/>
    <property type="match status" value="1"/>
</dbReference>
<feature type="region of interest" description="Disordered" evidence="1">
    <location>
        <begin position="285"/>
        <end position="344"/>
    </location>
</feature>
<dbReference type="SMART" id="SM00751">
    <property type="entry name" value="BSD"/>
    <property type="match status" value="1"/>
</dbReference>
<dbReference type="PANTHER" id="PTHR16019:SF5">
    <property type="entry name" value="BSD DOMAIN-CONTAINING PROTEIN 1"/>
    <property type="match status" value="1"/>
</dbReference>
<dbReference type="InterPro" id="IPR035925">
    <property type="entry name" value="BSD_dom_sf"/>
</dbReference>
<evidence type="ECO:0000313" key="4">
    <source>
        <dbReference type="Proteomes" id="UP000000707"/>
    </source>
</evidence>
<gene>
    <name evidence="3" type="ORF">CANTEDRAFT_116519</name>
</gene>
<evidence type="ECO:0000313" key="3">
    <source>
        <dbReference type="EMBL" id="EGV60465.1"/>
    </source>
</evidence>
<dbReference type="AlphaFoldDB" id="G3BE61"/>
<dbReference type="EMBL" id="GL996528">
    <property type="protein sequence ID" value="EGV60465.1"/>
    <property type="molecule type" value="Genomic_DNA"/>
</dbReference>
<dbReference type="SUPFAM" id="SSF140383">
    <property type="entry name" value="BSD domain-like"/>
    <property type="match status" value="1"/>
</dbReference>
<reference evidence="3 4" key="1">
    <citation type="journal article" date="2011" name="Proc. Natl. Acad. Sci. U.S.A.">
        <title>Comparative genomics of xylose-fermenting fungi for enhanced biofuel production.</title>
        <authorList>
            <person name="Wohlbach D.J."/>
            <person name="Kuo A."/>
            <person name="Sato T.K."/>
            <person name="Potts K.M."/>
            <person name="Salamov A.A."/>
            <person name="LaButti K.M."/>
            <person name="Sun H."/>
            <person name="Clum A."/>
            <person name="Pangilinan J.L."/>
            <person name="Lindquist E.A."/>
            <person name="Lucas S."/>
            <person name="Lapidus A."/>
            <person name="Jin M."/>
            <person name="Gunawan C."/>
            <person name="Balan V."/>
            <person name="Dale B.E."/>
            <person name="Jeffries T.W."/>
            <person name="Zinkel R."/>
            <person name="Barry K.W."/>
            <person name="Grigoriev I.V."/>
            <person name="Gasch A.P."/>
        </authorList>
    </citation>
    <scope>NUCLEOTIDE SEQUENCE [LARGE SCALE GENOMIC DNA]</scope>
    <source>
        <strain evidence="4">ATCC 10573 / BCRC 21748 / CBS 615 / JCM 9827 / NBRC 10315 / NRRL Y-1498 / VKM Y-70</strain>
    </source>
</reference>
<dbReference type="GeneID" id="18248342"/>
<name>G3BE61_CANTC</name>